<keyword evidence="4" id="KW-0804">Transcription</keyword>
<dbReference type="InterPro" id="IPR000700">
    <property type="entry name" value="PAS-assoc_C"/>
</dbReference>
<accession>A0A6N8CV80</accession>
<organism evidence="7 8">
    <name type="scientific">Terrilactibacillus tamarindi</name>
    <dbReference type="NCBI Taxonomy" id="2599694"/>
    <lineage>
        <taxon>Bacteria</taxon>
        <taxon>Bacillati</taxon>
        <taxon>Bacillota</taxon>
        <taxon>Bacilli</taxon>
        <taxon>Bacillales</taxon>
        <taxon>Bacillaceae</taxon>
        <taxon>Terrilactibacillus</taxon>
    </lineage>
</organism>
<dbReference type="CDD" id="cd00130">
    <property type="entry name" value="PAS"/>
    <property type="match status" value="1"/>
</dbReference>
<dbReference type="InterPro" id="IPR058031">
    <property type="entry name" value="AAA_lid_NorR"/>
</dbReference>
<dbReference type="GO" id="GO:0005524">
    <property type="term" value="F:ATP binding"/>
    <property type="evidence" value="ECO:0007669"/>
    <property type="project" value="UniProtKB-KW"/>
</dbReference>
<dbReference type="Pfam" id="PF00158">
    <property type="entry name" value="Sigma54_activat"/>
    <property type="match status" value="1"/>
</dbReference>
<dbReference type="InterPro" id="IPR046342">
    <property type="entry name" value="CBS_dom_sf"/>
</dbReference>
<dbReference type="PROSITE" id="PS50045">
    <property type="entry name" value="SIGMA54_INTERACT_4"/>
    <property type="match status" value="1"/>
</dbReference>
<dbReference type="InterPro" id="IPR009057">
    <property type="entry name" value="Homeodomain-like_sf"/>
</dbReference>
<dbReference type="Gene3D" id="1.10.8.60">
    <property type="match status" value="1"/>
</dbReference>
<evidence type="ECO:0000259" key="6">
    <source>
        <dbReference type="PROSITE" id="PS50113"/>
    </source>
</evidence>
<dbReference type="Pfam" id="PF25601">
    <property type="entry name" value="AAA_lid_14"/>
    <property type="match status" value="1"/>
</dbReference>
<evidence type="ECO:0000256" key="2">
    <source>
        <dbReference type="ARBA" id="ARBA00022840"/>
    </source>
</evidence>
<dbReference type="AlphaFoldDB" id="A0A6N8CV80"/>
<dbReference type="Pfam" id="PF13426">
    <property type="entry name" value="PAS_9"/>
    <property type="match status" value="2"/>
</dbReference>
<evidence type="ECO:0000313" key="8">
    <source>
        <dbReference type="Proteomes" id="UP000440978"/>
    </source>
</evidence>
<dbReference type="GO" id="GO:0006355">
    <property type="term" value="P:regulation of DNA-templated transcription"/>
    <property type="evidence" value="ECO:0007669"/>
    <property type="project" value="InterPro"/>
</dbReference>
<feature type="domain" description="Sigma-54 factor interaction" evidence="5">
    <location>
        <begin position="382"/>
        <end position="611"/>
    </location>
</feature>
<dbReference type="Proteomes" id="UP000440978">
    <property type="component" value="Unassembled WGS sequence"/>
</dbReference>
<dbReference type="SUPFAM" id="SSF54631">
    <property type="entry name" value="CBS-domain pair"/>
    <property type="match status" value="1"/>
</dbReference>
<gene>
    <name evidence="7" type="ORF">GMB86_13920</name>
</gene>
<dbReference type="SUPFAM" id="SSF55785">
    <property type="entry name" value="PYP-like sensor domain (PAS domain)"/>
    <property type="match status" value="2"/>
</dbReference>
<keyword evidence="1" id="KW-0547">Nucleotide-binding</keyword>
<name>A0A6N8CV80_9BACI</name>
<dbReference type="CDD" id="cd00009">
    <property type="entry name" value="AAA"/>
    <property type="match status" value="1"/>
</dbReference>
<dbReference type="EMBL" id="WNHB01000027">
    <property type="protein sequence ID" value="MTT33105.1"/>
    <property type="molecule type" value="Genomic_DNA"/>
</dbReference>
<dbReference type="SMART" id="SM00382">
    <property type="entry name" value="AAA"/>
    <property type="match status" value="1"/>
</dbReference>
<dbReference type="PROSITE" id="PS00675">
    <property type="entry name" value="SIGMA54_INTERACT_1"/>
    <property type="match status" value="1"/>
</dbReference>
<reference evidence="7 8" key="1">
    <citation type="submission" date="2019-11" db="EMBL/GenBank/DDBJ databases">
        <title>Terrilactibacillus tamarindus sp. nov. BCM23-1 isolated from bark of Tamarindus indica.</title>
        <authorList>
            <person name="Kingkaew E."/>
            <person name="Tanasupawat S."/>
        </authorList>
    </citation>
    <scope>NUCLEOTIDE SEQUENCE [LARGE SCALE GENOMIC DNA]</scope>
    <source>
        <strain evidence="7 8">BCM23-1</strain>
    </source>
</reference>
<feature type="domain" description="PAC" evidence="6">
    <location>
        <begin position="312"/>
        <end position="364"/>
    </location>
</feature>
<dbReference type="PROSITE" id="PS50113">
    <property type="entry name" value="PAC"/>
    <property type="match status" value="1"/>
</dbReference>
<dbReference type="Gene3D" id="3.40.50.300">
    <property type="entry name" value="P-loop containing nucleotide triphosphate hydrolases"/>
    <property type="match status" value="1"/>
</dbReference>
<protein>
    <submittedName>
        <fullName evidence="7">PAS domain-containing protein</fullName>
    </submittedName>
</protein>
<evidence type="ECO:0000313" key="7">
    <source>
        <dbReference type="EMBL" id="MTT33105.1"/>
    </source>
</evidence>
<dbReference type="InterPro" id="IPR027417">
    <property type="entry name" value="P-loop_NTPase"/>
</dbReference>
<evidence type="ECO:0000256" key="3">
    <source>
        <dbReference type="ARBA" id="ARBA00023015"/>
    </source>
</evidence>
<keyword evidence="3" id="KW-0805">Transcription regulation</keyword>
<keyword evidence="2" id="KW-0067">ATP-binding</keyword>
<dbReference type="PANTHER" id="PTHR32071:SF57">
    <property type="entry name" value="C4-DICARBOXYLATE TRANSPORT TRANSCRIPTIONAL REGULATORY PROTEIN DCTD"/>
    <property type="match status" value="1"/>
</dbReference>
<dbReference type="InterPro" id="IPR035965">
    <property type="entry name" value="PAS-like_dom_sf"/>
</dbReference>
<dbReference type="PROSITE" id="PS00688">
    <property type="entry name" value="SIGMA54_INTERACT_3"/>
    <property type="match status" value="1"/>
</dbReference>
<dbReference type="Gene3D" id="1.10.10.60">
    <property type="entry name" value="Homeodomain-like"/>
    <property type="match status" value="1"/>
</dbReference>
<dbReference type="OrthoDB" id="9771372at2"/>
<dbReference type="InterPro" id="IPR002078">
    <property type="entry name" value="Sigma_54_int"/>
</dbReference>
<evidence type="ECO:0000256" key="4">
    <source>
        <dbReference type="ARBA" id="ARBA00023163"/>
    </source>
</evidence>
<dbReference type="InterPro" id="IPR000014">
    <property type="entry name" value="PAS"/>
</dbReference>
<dbReference type="SUPFAM" id="SSF46689">
    <property type="entry name" value="Homeodomain-like"/>
    <property type="match status" value="1"/>
</dbReference>
<dbReference type="RefSeq" id="WP_155220930.1">
    <property type="nucleotide sequence ID" value="NZ_WNHB01000027.1"/>
</dbReference>
<dbReference type="InterPro" id="IPR003593">
    <property type="entry name" value="AAA+_ATPase"/>
</dbReference>
<dbReference type="InterPro" id="IPR025944">
    <property type="entry name" value="Sigma_54_int_dom_CS"/>
</dbReference>
<sequence>MLPIPSEKIRPIVSMAINQSEKEISEYLRHSFNDYIFLKDGHRLTGYLNVRDAFNKDTETVTLDQIKQLTHSLDHACFLNKEHTLLDLYQVIGEAVTLVKDENNQIIGYIKREDLLVEMFKSDSQNTGLLKTILTSIPMGIFVVNQDQKIINCNDSGLKMIKRKAMEVINHPACLIFKQKHIDCVFRTGETLLNQIITKDNMGILADYSPIIQNGQEVSGVVIVVQDLPMVEKMAMEMEYVKNLNNDLNAVLSSVYDDILVLDRNGILLRCSEAMTPDYWDIDFKQFIGKCLLHMDFDSEFDPIAIQYVKDNKEKYSVVYETKIGKKVLTVGTPILDEAGDLQRIIIALRDITETANLKQQLDKYKKELDGLKKKDLFFNQMVYRSSGMEELMIRVKKIAEFSSTVLISGESGVGKEVVAKAIHQMGKRSSQPFIKLNCGAIPEQLLESELFGYVKGAFTGADVKGKKGYFEQANGGVIFLDEIGEMPIQLQVKLLRVLQENEVVPVGSTKTIPIDVQVVAATNRDLSMMIKEGKFREDLYYRLNVIPIHVPPLRERTEDIAPLTMHFLKQFNEKYNKHYTFMPDALNLLELYSWPGNIRELQNVIERLIVASDEDTIYADLVSKLIKFDLSLPESRPLNRVIPMKQAKEKLESELIMLAMERYKTTIRAAEVLEISQSTVSRKYKKLLEQNQ</sequence>
<dbReference type="FunFam" id="3.40.50.300:FF:000006">
    <property type="entry name" value="DNA-binding transcriptional regulator NtrC"/>
    <property type="match status" value="1"/>
</dbReference>
<keyword evidence="8" id="KW-1185">Reference proteome</keyword>
<dbReference type="PANTHER" id="PTHR32071">
    <property type="entry name" value="TRANSCRIPTIONAL REGULATORY PROTEIN"/>
    <property type="match status" value="1"/>
</dbReference>
<dbReference type="InterPro" id="IPR025662">
    <property type="entry name" value="Sigma_54_int_dom_ATP-bd_1"/>
</dbReference>
<proteinExistence type="predicted"/>
<comment type="caution">
    <text evidence="7">The sequence shown here is derived from an EMBL/GenBank/DDBJ whole genome shotgun (WGS) entry which is preliminary data.</text>
</comment>
<dbReference type="SUPFAM" id="SSF52540">
    <property type="entry name" value="P-loop containing nucleoside triphosphate hydrolases"/>
    <property type="match status" value="1"/>
</dbReference>
<dbReference type="Gene3D" id="3.30.450.20">
    <property type="entry name" value="PAS domain"/>
    <property type="match status" value="2"/>
</dbReference>
<evidence type="ECO:0000259" key="5">
    <source>
        <dbReference type="PROSITE" id="PS50045"/>
    </source>
</evidence>
<evidence type="ECO:0000256" key="1">
    <source>
        <dbReference type="ARBA" id="ARBA00022741"/>
    </source>
</evidence>
<dbReference type="SMART" id="SM00091">
    <property type="entry name" value="PAS"/>
    <property type="match status" value="2"/>
</dbReference>